<evidence type="ECO:0000313" key="2">
    <source>
        <dbReference type="EMBL" id="SDK99028.1"/>
    </source>
</evidence>
<reference evidence="3" key="1">
    <citation type="submission" date="2016-10" db="EMBL/GenBank/DDBJ databases">
        <authorList>
            <person name="Varghese N."/>
            <person name="Submissions S."/>
        </authorList>
    </citation>
    <scope>NUCLEOTIDE SEQUENCE [LARGE SCALE GENOMIC DNA]</scope>
    <source>
        <strain evidence="3">B4,CECT 8067,JCM 17497</strain>
    </source>
</reference>
<dbReference type="EMBL" id="FNFE01000009">
    <property type="protein sequence ID" value="SDK99028.1"/>
    <property type="molecule type" value="Genomic_DNA"/>
</dbReference>
<evidence type="ECO:0000313" key="3">
    <source>
        <dbReference type="Proteomes" id="UP000198882"/>
    </source>
</evidence>
<organism evidence="2 3">
    <name type="scientific">Natronorubrum texcoconense</name>
    <dbReference type="NCBI Taxonomy" id="1095776"/>
    <lineage>
        <taxon>Archaea</taxon>
        <taxon>Methanobacteriati</taxon>
        <taxon>Methanobacteriota</taxon>
        <taxon>Stenosarchaea group</taxon>
        <taxon>Halobacteria</taxon>
        <taxon>Halobacteriales</taxon>
        <taxon>Natrialbaceae</taxon>
        <taxon>Natronorubrum</taxon>
    </lineage>
</organism>
<sequence>MATNPHAMTSDDTVVGSIDSSSSSTDYVIADISADDAWLSMQVDDAPTLPAWR</sequence>
<dbReference type="InterPro" id="IPR055978">
    <property type="entry name" value="DUF7556"/>
</dbReference>
<keyword evidence="3" id="KW-1185">Reference proteome</keyword>
<dbReference type="STRING" id="1095776.SAMN04515672_4472"/>
<protein>
    <submittedName>
        <fullName evidence="2">Uncharacterized protein</fullName>
    </submittedName>
</protein>
<accession>A0A1G9GE98</accession>
<feature type="region of interest" description="Disordered" evidence="1">
    <location>
        <begin position="1"/>
        <end position="23"/>
    </location>
</feature>
<dbReference type="Pfam" id="PF24433">
    <property type="entry name" value="DUF7556"/>
    <property type="match status" value="1"/>
</dbReference>
<dbReference type="Proteomes" id="UP000198882">
    <property type="component" value="Unassembled WGS sequence"/>
</dbReference>
<name>A0A1G9GE98_9EURY</name>
<dbReference type="AlphaFoldDB" id="A0A1G9GE98"/>
<feature type="compositionally biased region" description="Low complexity" evidence="1">
    <location>
        <begin position="10"/>
        <end position="23"/>
    </location>
</feature>
<gene>
    <name evidence="2" type="ORF">SAMN04515672_4472</name>
</gene>
<dbReference type="RefSeq" id="WP_175529401.1">
    <property type="nucleotide sequence ID" value="NZ_FNFE01000009.1"/>
</dbReference>
<proteinExistence type="predicted"/>
<evidence type="ECO:0000256" key="1">
    <source>
        <dbReference type="SAM" id="MobiDB-lite"/>
    </source>
</evidence>